<sequence length="307" mass="34688">MKAVKNILLCLLAFFVLQSTYAQQTPQFSQYMYNTISINPAYAGSKEVLVVNLLNRNQWMGVDGAPVTQTLSAHSGIPGSNVGVGLSVINDKLGFERTTYVYSDVSYKLNLDHYDEYKLTFGVKAGFRKYSIDEELLNDPNYANDPFLMGADFKWDPNVGVGVYFRGESFYLGVSAPRLLTYRGSSEYFSLERITYYVNGGYVMDVNPHLIFKPAFIVKYTNGAPVSFDFSAMFLINQNLWLGGSYRFKDSFGALVNFRIAKGVNVGYAYDYVTSGLNTATFGSHELMLNFEFLWPRPRCKCKDLYN</sequence>
<evidence type="ECO:0000313" key="3">
    <source>
        <dbReference type="Proteomes" id="UP000238442"/>
    </source>
</evidence>
<evidence type="ECO:0000256" key="1">
    <source>
        <dbReference type="SAM" id="SignalP"/>
    </source>
</evidence>
<gene>
    <name evidence="2" type="ORF">C5O00_08215</name>
</gene>
<dbReference type="OrthoDB" id="1114455at2"/>
<feature type="signal peptide" evidence="1">
    <location>
        <begin position="1"/>
        <end position="22"/>
    </location>
</feature>
<proteinExistence type="predicted"/>
<protein>
    <recommendedName>
        <fullName evidence="4">Type IX secretion system membrane protein, PorP/SprF family</fullName>
    </recommendedName>
</protein>
<dbReference type="KEGG" id="aue:C5O00_08215"/>
<accession>A0A2S0HX09</accession>
<dbReference type="EMBL" id="CP027062">
    <property type="protein sequence ID" value="AVI51160.1"/>
    <property type="molecule type" value="Genomic_DNA"/>
</dbReference>
<organism evidence="2 3">
    <name type="scientific">Pukyongia salina</name>
    <dbReference type="NCBI Taxonomy" id="2094025"/>
    <lineage>
        <taxon>Bacteria</taxon>
        <taxon>Pseudomonadati</taxon>
        <taxon>Bacteroidota</taxon>
        <taxon>Flavobacteriia</taxon>
        <taxon>Flavobacteriales</taxon>
        <taxon>Flavobacteriaceae</taxon>
        <taxon>Pukyongia</taxon>
    </lineage>
</organism>
<evidence type="ECO:0008006" key="4">
    <source>
        <dbReference type="Google" id="ProtNLM"/>
    </source>
</evidence>
<evidence type="ECO:0000313" key="2">
    <source>
        <dbReference type="EMBL" id="AVI51160.1"/>
    </source>
</evidence>
<dbReference type="Proteomes" id="UP000238442">
    <property type="component" value="Chromosome"/>
</dbReference>
<keyword evidence="1" id="KW-0732">Signal</keyword>
<name>A0A2S0HX09_9FLAO</name>
<dbReference type="Pfam" id="PF11751">
    <property type="entry name" value="PorP_SprF"/>
    <property type="match status" value="1"/>
</dbReference>
<feature type="chain" id="PRO_5015515925" description="Type IX secretion system membrane protein, PorP/SprF family" evidence="1">
    <location>
        <begin position="23"/>
        <end position="307"/>
    </location>
</feature>
<dbReference type="RefSeq" id="WP_105216401.1">
    <property type="nucleotide sequence ID" value="NZ_CP027062.1"/>
</dbReference>
<reference evidence="2 3" key="1">
    <citation type="submission" date="2018-02" db="EMBL/GenBank/DDBJ databases">
        <title>Genomic analysis of the strain RR4-38 isolated from a seawater recirculating aquaculture system.</title>
        <authorList>
            <person name="Kim Y.-S."/>
            <person name="Jang Y.H."/>
            <person name="Kim K.-H."/>
        </authorList>
    </citation>
    <scope>NUCLEOTIDE SEQUENCE [LARGE SCALE GENOMIC DNA]</scope>
    <source>
        <strain evidence="2 3">RR4-38</strain>
    </source>
</reference>
<dbReference type="InterPro" id="IPR019861">
    <property type="entry name" value="PorP/SprF_Bacteroidetes"/>
</dbReference>
<keyword evidence="3" id="KW-1185">Reference proteome</keyword>
<dbReference type="AlphaFoldDB" id="A0A2S0HX09"/>
<dbReference type="NCBIfam" id="TIGR03519">
    <property type="entry name" value="T9SS_PorP_fam"/>
    <property type="match status" value="1"/>
</dbReference>